<dbReference type="EMBL" id="CP012643">
    <property type="protein sequence ID" value="ALI97819.1"/>
    <property type="molecule type" value="Genomic_DNA"/>
</dbReference>
<evidence type="ECO:0000313" key="5">
    <source>
        <dbReference type="Proteomes" id="UP000061382"/>
    </source>
</evidence>
<keyword evidence="2" id="KW-0472">Membrane</keyword>
<dbReference type="SUPFAM" id="SSF51735">
    <property type="entry name" value="NAD(P)-binding Rossmann-fold domains"/>
    <property type="match status" value="2"/>
</dbReference>
<reference evidence="4 5" key="1">
    <citation type="submission" date="2015-08" db="EMBL/GenBank/DDBJ databases">
        <title>Complete genome sequence of Rufibacter tibetensis strain 1351t, a radiation-resistant bacterium from tibet plateau.</title>
        <authorList>
            <person name="Dai J."/>
        </authorList>
    </citation>
    <scope>NUCLEOTIDE SEQUENCE [LARGE SCALE GENOMIC DNA]</scope>
    <source>
        <strain evidence="4 5">1351</strain>
    </source>
</reference>
<dbReference type="PANTHER" id="PTHR43318">
    <property type="entry name" value="UDP-N-ACETYLGLUCOSAMINE 4,6-DEHYDRATASE"/>
    <property type="match status" value="1"/>
</dbReference>
<dbReference type="KEGG" id="rti:DC20_01020"/>
<dbReference type="Gene3D" id="3.40.50.720">
    <property type="entry name" value="NAD(P)-binding Rossmann-like Domain"/>
    <property type="match status" value="2"/>
</dbReference>
<dbReference type="STRING" id="512763.DC20_01020"/>
<dbReference type="OrthoDB" id="9803111at2"/>
<dbReference type="AlphaFoldDB" id="A0A0P0CFP8"/>
<evidence type="ECO:0000256" key="2">
    <source>
        <dbReference type="SAM" id="Phobius"/>
    </source>
</evidence>
<dbReference type="PANTHER" id="PTHR43318:SF1">
    <property type="entry name" value="POLYSACCHARIDE BIOSYNTHESIS PROTEIN EPSC-RELATED"/>
    <property type="match status" value="1"/>
</dbReference>
<dbReference type="PATRIC" id="fig|512763.3.peg.225"/>
<keyword evidence="2" id="KW-0812">Transmembrane</keyword>
<sequence>MGHIQQLFKQKMPKQLVFGTDICLSALSFFIAYLLRYNFDLQKYTELSVLQMLPIVLAVRAVAFYYCRTHAGILRYTSLDDLRKLFVALTTSSFLLVISQLFYNKVLGYQNFIPISVLLIDYLGCMLALSLFRGWAKIVHYEWQHANANKVNVIIFGAGEVGSITLQTLQQDMGTYYHFVSFLDDDKKKQNLVINGVPIQCPSADFVSQLKTLQVDLLIVAVQQLPLSRRRYLVEACLNAGVQVLVVPPVYKWINGVLSFKQIREVRIEDVLGRPSAEIDSPLLHKELQNRTILVTGAAGSIGSELVRQLIKFKPKQLILLDQAESPLYDLELELTELYVKLHFEVVLGDICNKARMEAVFRTFRPELVFHCAAYKHVPVMEENPTESLTTNILGTKVLADLAVKYQTQKFVLLSTDKAVNPTSVMGASKRLCEMYVQAMDHYLRDSGNKRTRFITTRFGNVLGSTGSVIPRFRKQIEEGGPVTVTHPDISRYFMSIREACQLVLEAASMGTGGEIYIFDMGDSIKIVDLAKKMIKLSGLTLGKDIQLVYTGLRPGEKLEEELFHENESVQATAHPKISLANLLAPQSEQVLKEIQVLIDLFTSQNNVDVIKKMKQLVPEYVSQNSIYQKFDVRG</sequence>
<evidence type="ECO:0000313" key="4">
    <source>
        <dbReference type="EMBL" id="ALI97819.1"/>
    </source>
</evidence>
<dbReference type="InterPro" id="IPR036291">
    <property type="entry name" value="NAD(P)-bd_dom_sf"/>
</dbReference>
<proteinExistence type="inferred from homology"/>
<dbReference type="Pfam" id="PF02719">
    <property type="entry name" value="Polysacc_synt_2"/>
    <property type="match status" value="1"/>
</dbReference>
<feature type="domain" description="Polysaccharide biosynthesis protein CapD-like" evidence="3">
    <location>
        <begin position="293"/>
        <end position="581"/>
    </location>
</feature>
<feature type="transmembrane region" description="Helical" evidence="2">
    <location>
        <begin position="109"/>
        <end position="132"/>
    </location>
</feature>
<feature type="transmembrane region" description="Helical" evidence="2">
    <location>
        <begin position="85"/>
        <end position="103"/>
    </location>
</feature>
<keyword evidence="2" id="KW-1133">Transmembrane helix</keyword>
<evidence type="ECO:0000259" key="3">
    <source>
        <dbReference type="Pfam" id="PF02719"/>
    </source>
</evidence>
<dbReference type="Proteomes" id="UP000061382">
    <property type="component" value="Chromosome"/>
</dbReference>
<gene>
    <name evidence="4" type="ORF">DC20_01020</name>
</gene>
<organism evidence="4 5">
    <name type="scientific">Rufibacter tibetensis</name>
    <dbReference type="NCBI Taxonomy" id="512763"/>
    <lineage>
        <taxon>Bacteria</taxon>
        <taxon>Pseudomonadati</taxon>
        <taxon>Bacteroidota</taxon>
        <taxon>Cytophagia</taxon>
        <taxon>Cytophagales</taxon>
        <taxon>Hymenobacteraceae</taxon>
        <taxon>Rufibacter</taxon>
    </lineage>
</organism>
<dbReference type="Pfam" id="PF13727">
    <property type="entry name" value="CoA_binding_3"/>
    <property type="match status" value="1"/>
</dbReference>
<dbReference type="InterPro" id="IPR051203">
    <property type="entry name" value="Polysaccharide_Synthase-Rel"/>
</dbReference>
<accession>A0A0P0CFP8</accession>
<dbReference type="InterPro" id="IPR003869">
    <property type="entry name" value="Polysac_CapD-like"/>
</dbReference>
<comment type="similarity">
    <text evidence="1">Belongs to the polysaccharide synthase family.</text>
</comment>
<feature type="transmembrane region" description="Helical" evidence="2">
    <location>
        <begin position="47"/>
        <end position="65"/>
    </location>
</feature>
<evidence type="ECO:0000256" key="1">
    <source>
        <dbReference type="ARBA" id="ARBA00007430"/>
    </source>
</evidence>
<dbReference type="CDD" id="cd05237">
    <property type="entry name" value="UDP_invert_4-6DH_SDR_e"/>
    <property type="match status" value="1"/>
</dbReference>
<keyword evidence="5" id="KW-1185">Reference proteome</keyword>
<name>A0A0P0CFP8_9BACT</name>
<feature type="transmembrane region" description="Helical" evidence="2">
    <location>
        <begin position="16"/>
        <end position="35"/>
    </location>
</feature>
<protein>
    <recommendedName>
        <fullName evidence="3">Polysaccharide biosynthesis protein CapD-like domain-containing protein</fullName>
    </recommendedName>
</protein>